<keyword evidence="1" id="KW-0436">Ligase</keyword>
<dbReference type="Proteomes" id="UP001056429">
    <property type="component" value="Unassembled WGS sequence"/>
</dbReference>
<dbReference type="RefSeq" id="WP_250858955.1">
    <property type="nucleotide sequence ID" value="NZ_JAGSOJ010000002.1"/>
</dbReference>
<gene>
    <name evidence="1" type="ORF">KDK92_09240</name>
</gene>
<dbReference type="GO" id="GO:0016874">
    <property type="term" value="F:ligase activity"/>
    <property type="evidence" value="ECO:0007669"/>
    <property type="project" value="UniProtKB-KW"/>
</dbReference>
<evidence type="ECO:0000313" key="2">
    <source>
        <dbReference type="Proteomes" id="UP001056429"/>
    </source>
</evidence>
<accession>A0A9J6P0L2</accession>
<name>A0A9J6P0L2_9CLOT</name>
<sequence>MKSYAIEIFFNNEFDEYVRGMWKRLHDNNISHFMDSIDGVVPHIALSVYNDVDSEKLKEDFSKYIEKDFRSFELYFDTIAMFKATDVIYTRANINTEIFNLFMDVKKVFENHSRNESVFYSPERWNPHCTLGKLKGDERIGDAFQFCYDNFEPKKVKVCEVALIEIEFEEDKCLVCRTLSSKKFV</sequence>
<dbReference type="SUPFAM" id="SSF55144">
    <property type="entry name" value="LigT-like"/>
    <property type="match status" value="1"/>
</dbReference>
<dbReference type="AlphaFoldDB" id="A0A9J6P0L2"/>
<dbReference type="PANTHER" id="PTHR36039:SF2">
    <property type="entry name" value="RNA LIGASE_CYCLIC NUCLEOTIDE PHOSPHODIESTERASE FAMILY PROTEIN"/>
    <property type="match status" value="1"/>
</dbReference>
<dbReference type="PANTHER" id="PTHR36039">
    <property type="match status" value="1"/>
</dbReference>
<proteinExistence type="predicted"/>
<dbReference type="Gene3D" id="3.90.1140.10">
    <property type="entry name" value="Cyclic phosphodiesterase"/>
    <property type="match status" value="1"/>
</dbReference>
<dbReference type="InterPro" id="IPR009097">
    <property type="entry name" value="Cyclic_Pdiesterase"/>
</dbReference>
<reference evidence="1" key="1">
    <citation type="journal article" date="2021" name="mSystems">
        <title>Bacteria and Archaea Synergistically Convert Glycine Betaine to Biogenic Methane in the Formosa Cold Seep of the South China Sea.</title>
        <authorList>
            <person name="Li L."/>
            <person name="Zhang W."/>
            <person name="Zhang S."/>
            <person name="Song L."/>
            <person name="Sun Q."/>
            <person name="Zhang H."/>
            <person name="Xiang H."/>
            <person name="Dong X."/>
        </authorList>
    </citation>
    <scope>NUCLEOTIDE SEQUENCE</scope>
    <source>
        <strain evidence="1">ZWT</strain>
    </source>
</reference>
<protein>
    <submittedName>
        <fullName evidence="1">2'-5' RNA ligase family protein</fullName>
    </submittedName>
</protein>
<evidence type="ECO:0000313" key="1">
    <source>
        <dbReference type="EMBL" id="MCM1989924.1"/>
    </source>
</evidence>
<reference evidence="1" key="2">
    <citation type="submission" date="2021-04" db="EMBL/GenBank/DDBJ databases">
        <authorList>
            <person name="Dong X."/>
        </authorList>
    </citation>
    <scope>NUCLEOTIDE SEQUENCE</scope>
    <source>
        <strain evidence="1">ZWT</strain>
    </source>
</reference>
<dbReference type="EMBL" id="JAGSOJ010000002">
    <property type="protein sequence ID" value="MCM1989924.1"/>
    <property type="molecule type" value="Genomic_DNA"/>
</dbReference>
<keyword evidence="2" id="KW-1185">Reference proteome</keyword>
<dbReference type="Pfam" id="PF13563">
    <property type="entry name" value="2_5_RNA_ligase2"/>
    <property type="match status" value="1"/>
</dbReference>
<comment type="caution">
    <text evidence="1">The sequence shown here is derived from an EMBL/GenBank/DDBJ whole genome shotgun (WGS) entry which is preliminary data.</text>
</comment>
<organism evidence="1 2">
    <name type="scientific">Oceanirhabdus seepicola</name>
    <dbReference type="NCBI Taxonomy" id="2828781"/>
    <lineage>
        <taxon>Bacteria</taxon>
        <taxon>Bacillati</taxon>
        <taxon>Bacillota</taxon>
        <taxon>Clostridia</taxon>
        <taxon>Eubacteriales</taxon>
        <taxon>Clostridiaceae</taxon>
        <taxon>Oceanirhabdus</taxon>
    </lineage>
</organism>